<evidence type="ECO:0000313" key="6">
    <source>
        <dbReference type="Proteomes" id="UP000515146"/>
    </source>
</evidence>
<feature type="binding site" evidence="4">
    <location>
        <position position="177"/>
    </location>
    <ligand>
        <name>Zn(2+)</name>
        <dbReference type="ChEBI" id="CHEBI:29105"/>
        <label>1</label>
    </ligand>
</feature>
<evidence type="ECO:0000313" key="7">
    <source>
        <dbReference type="RefSeq" id="XP_027201324.1"/>
    </source>
</evidence>
<gene>
    <name evidence="7" type="primary">LOC113795327</name>
</gene>
<dbReference type="Pfam" id="PF00233">
    <property type="entry name" value="PDEase_I"/>
    <property type="match status" value="1"/>
</dbReference>
<keyword evidence="6" id="KW-1185">Reference proteome</keyword>
<proteinExistence type="predicted"/>
<reference evidence="7" key="1">
    <citation type="submission" date="2025-08" db="UniProtKB">
        <authorList>
            <consortium name="RefSeq"/>
        </authorList>
    </citation>
    <scope>IDENTIFICATION</scope>
    <source>
        <strain evidence="7">Airmid</strain>
    </source>
</reference>
<feature type="binding site" evidence="4">
    <location>
        <position position="63"/>
    </location>
    <ligand>
        <name>Zn(2+)</name>
        <dbReference type="ChEBI" id="CHEBI:29105"/>
        <label>1</label>
    </ligand>
</feature>
<dbReference type="InterPro" id="IPR023174">
    <property type="entry name" value="PDEase_CS"/>
</dbReference>
<evidence type="ECO:0000256" key="1">
    <source>
        <dbReference type="ARBA" id="ARBA00022723"/>
    </source>
</evidence>
<dbReference type="InterPro" id="IPR023088">
    <property type="entry name" value="PDEase"/>
</dbReference>
<name>A0A6P6Y9R7_DERPT</name>
<dbReference type="SMART" id="SM00471">
    <property type="entry name" value="HDc"/>
    <property type="match status" value="1"/>
</dbReference>
<sequence length="212" mass="24757">VDEKVMMNFLFLLQSKYRKNAYHSSVHGAMVAHHSLCILQCYNSAQVFCKEIVLALVIAALGHDVGHPAQNNLFHINTNSLLARMYQDKSVLENYHAFLTLRVALISAESNIFQKLPEEIYRFLRRCIIEFILATDIQNHFDILGSFRLKRSREEFDFRKNIVDQIQVAKMCIKAADLSHSFVKWEHHYEWSVRVSREFYDQGDIESVLGFE</sequence>
<dbReference type="GO" id="GO:0007165">
    <property type="term" value="P:signal transduction"/>
    <property type="evidence" value="ECO:0007669"/>
    <property type="project" value="InterPro"/>
</dbReference>
<feature type="binding site" evidence="4">
    <location>
        <position position="27"/>
    </location>
    <ligand>
        <name>Zn(2+)</name>
        <dbReference type="ChEBI" id="CHEBI:29105"/>
        <label>1</label>
    </ligand>
</feature>
<dbReference type="OMA" id="QWNERIL"/>
<dbReference type="CDD" id="cd00077">
    <property type="entry name" value="HDc"/>
    <property type="match status" value="1"/>
</dbReference>
<dbReference type="RefSeq" id="XP_027201324.1">
    <property type="nucleotide sequence ID" value="XM_027345523.1"/>
</dbReference>
<dbReference type="InterPro" id="IPR002073">
    <property type="entry name" value="PDEase_catalytic_dom"/>
</dbReference>
<dbReference type="OrthoDB" id="189220at2759"/>
<dbReference type="PRINTS" id="PR00387">
    <property type="entry name" value="PDIESTERASE1"/>
</dbReference>
<feature type="binding site" evidence="4">
    <location>
        <position position="64"/>
    </location>
    <ligand>
        <name>Zn(2+)</name>
        <dbReference type="ChEBI" id="CHEBI:29105"/>
        <label>1</label>
    </ligand>
</feature>
<feature type="domain" description="PDEase" evidence="5">
    <location>
        <begin position="1"/>
        <end position="212"/>
    </location>
</feature>
<dbReference type="KEGG" id="dpte:113795327"/>
<evidence type="ECO:0000259" key="5">
    <source>
        <dbReference type="PROSITE" id="PS51845"/>
    </source>
</evidence>
<dbReference type="AlphaFoldDB" id="A0A6P6Y9R7"/>
<feature type="active site" description="Proton donor" evidence="3">
    <location>
        <position position="23"/>
    </location>
</feature>
<dbReference type="GO" id="GO:0046872">
    <property type="term" value="F:metal ion binding"/>
    <property type="evidence" value="ECO:0007669"/>
    <property type="project" value="UniProtKB-KW"/>
</dbReference>
<accession>A0A6P6Y9R7</accession>
<keyword evidence="1 4" id="KW-0479">Metal-binding</keyword>
<dbReference type="PANTHER" id="PTHR11347">
    <property type="entry name" value="CYCLIC NUCLEOTIDE PHOSPHODIESTERASE"/>
    <property type="match status" value="1"/>
</dbReference>
<evidence type="ECO:0000256" key="3">
    <source>
        <dbReference type="PIRSR" id="PIRSR623088-1"/>
    </source>
</evidence>
<dbReference type="Proteomes" id="UP000515146">
    <property type="component" value="Unplaced"/>
</dbReference>
<organism evidence="6 7">
    <name type="scientific">Dermatophagoides pteronyssinus</name>
    <name type="common">European house dust mite</name>
    <dbReference type="NCBI Taxonomy" id="6956"/>
    <lineage>
        <taxon>Eukaryota</taxon>
        <taxon>Metazoa</taxon>
        <taxon>Ecdysozoa</taxon>
        <taxon>Arthropoda</taxon>
        <taxon>Chelicerata</taxon>
        <taxon>Arachnida</taxon>
        <taxon>Acari</taxon>
        <taxon>Acariformes</taxon>
        <taxon>Sarcoptiformes</taxon>
        <taxon>Astigmata</taxon>
        <taxon>Psoroptidia</taxon>
        <taxon>Analgoidea</taxon>
        <taxon>Pyroglyphidae</taxon>
        <taxon>Dermatophagoidinae</taxon>
        <taxon>Dermatophagoides</taxon>
    </lineage>
</organism>
<feature type="non-terminal residue" evidence="7">
    <location>
        <position position="212"/>
    </location>
</feature>
<evidence type="ECO:0000256" key="4">
    <source>
        <dbReference type="PIRSR" id="PIRSR623088-3"/>
    </source>
</evidence>
<feature type="binding site" evidence="4">
    <location>
        <position position="64"/>
    </location>
    <ligand>
        <name>Zn(2+)</name>
        <dbReference type="ChEBI" id="CHEBI:29105"/>
        <label>2</label>
    </ligand>
</feature>
<dbReference type="SUPFAM" id="SSF109604">
    <property type="entry name" value="HD-domain/PDEase-like"/>
    <property type="match status" value="1"/>
</dbReference>
<dbReference type="InterPro" id="IPR036971">
    <property type="entry name" value="PDEase_catalytic_dom_sf"/>
</dbReference>
<keyword evidence="2" id="KW-0378">Hydrolase</keyword>
<dbReference type="Gene3D" id="1.10.1300.10">
    <property type="entry name" value="3'5'-cyclic nucleotide phosphodiesterase, catalytic domain"/>
    <property type="match status" value="1"/>
</dbReference>
<evidence type="ECO:0000256" key="2">
    <source>
        <dbReference type="ARBA" id="ARBA00022801"/>
    </source>
</evidence>
<dbReference type="InterPro" id="IPR003607">
    <property type="entry name" value="HD/PDEase_dom"/>
</dbReference>
<dbReference type="GO" id="GO:0004114">
    <property type="term" value="F:3',5'-cyclic-nucleotide phosphodiesterase activity"/>
    <property type="evidence" value="ECO:0007669"/>
    <property type="project" value="InterPro"/>
</dbReference>
<dbReference type="PROSITE" id="PS51845">
    <property type="entry name" value="PDEASE_I_2"/>
    <property type="match status" value="1"/>
</dbReference>
<feature type="non-terminal residue" evidence="7">
    <location>
        <position position="1"/>
    </location>
</feature>
<dbReference type="InParanoid" id="A0A6P6Y9R7"/>
<dbReference type="PROSITE" id="PS00126">
    <property type="entry name" value="PDEASE_I_1"/>
    <property type="match status" value="1"/>
</dbReference>
<protein>
    <submittedName>
        <fullName evidence="7">3',5'-cyclic-nucleotide phosphodiesterase regA-like</fullName>
    </submittedName>
</protein>